<keyword evidence="1" id="KW-0819">tRNA processing</keyword>
<organism evidence="6 7">
    <name type="scientific">Aspergillus cristatus</name>
    <name type="common">Chinese Fuzhuan brick tea-fermentation fungus</name>
    <name type="synonym">Eurotium cristatum</name>
    <dbReference type="NCBI Taxonomy" id="573508"/>
    <lineage>
        <taxon>Eukaryota</taxon>
        <taxon>Fungi</taxon>
        <taxon>Dikarya</taxon>
        <taxon>Ascomycota</taxon>
        <taxon>Pezizomycotina</taxon>
        <taxon>Eurotiomycetes</taxon>
        <taxon>Eurotiomycetidae</taxon>
        <taxon>Eurotiales</taxon>
        <taxon>Aspergillaceae</taxon>
        <taxon>Aspergillus</taxon>
        <taxon>Aspergillus subgen. Aspergillus</taxon>
    </lineage>
</organism>
<evidence type="ECO:0000313" key="7">
    <source>
        <dbReference type="Proteomes" id="UP000094569"/>
    </source>
</evidence>
<dbReference type="OrthoDB" id="128536at2759"/>
<evidence type="ECO:0000256" key="3">
    <source>
        <dbReference type="ARBA" id="ARBA00022833"/>
    </source>
</evidence>
<dbReference type="PANTHER" id="PTHR14742:SF0">
    <property type="entry name" value="RIBONUCLEASE P PROTEIN SUBUNIT P21"/>
    <property type="match status" value="1"/>
</dbReference>
<comment type="caution">
    <text evidence="6">The sequence shown here is derived from an EMBL/GenBank/DDBJ whole genome shotgun (WGS) entry which is preliminary data.</text>
</comment>
<proteinExistence type="inferred from homology"/>
<protein>
    <submittedName>
        <fullName evidence="6">Uncharacterized protein</fullName>
    </submittedName>
</protein>
<evidence type="ECO:0000313" key="6">
    <source>
        <dbReference type="EMBL" id="ODM21041.1"/>
    </source>
</evidence>
<feature type="compositionally biased region" description="Polar residues" evidence="5">
    <location>
        <begin position="34"/>
        <end position="47"/>
    </location>
</feature>
<dbReference type="GO" id="GO:0005655">
    <property type="term" value="C:nucleolar ribonuclease P complex"/>
    <property type="evidence" value="ECO:0007669"/>
    <property type="project" value="TreeGrafter"/>
</dbReference>
<accession>A0A1E3BJT3</accession>
<comment type="similarity">
    <text evidence="4">Belongs to the eukaryotic/archaeal RNase P protein component 4 family.</text>
</comment>
<dbReference type="Proteomes" id="UP000094569">
    <property type="component" value="Unassembled WGS sequence"/>
</dbReference>
<evidence type="ECO:0000256" key="1">
    <source>
        <dbReference type="ARBA" id="ARBA00022694"/>
    </source>
</evidence>
<feature type="compositionally biased region" description="Basic and acidic residues" evidence="5">
    <location>
        <begin position="179"/>
        <end position="197"/>
    </location>
</feature>
<feature type="compositionally biased region" description="Polar residues" evidence="5">
    <location>
        <begin position="57"/>
        <end position="71"/>
    </location>
</feature>
<feature type="region of interest" description="Disordered" evidence="5">
    <location>
        <begin position="34"/>
        <end position="75"/>
    </location>
</feature>
<feature type="region of interest" description="Disordered" evidence="5">
    <location>
        <begin position="168"/>
        <end position="197"/>
    </location>
</feature>
<dbReference type="VEuPathDB" id="FungiDB:SI65_04094"/>
<keyword evidence="7" id="KW-1185">Reference proteome</keyword>
<dbReference type="STRING" id="573508.A0A1E3BJT3"/>
<dbReference type="AlphaFoldDB" id="A0A1E3BJT3"/>
<dbReference type="GO" id="GO:0046872">
    <property type="term" value="F:metal ion binding"/>
    <property type="evidence" value="ECO:0007669"/>
    <property type="project" value="UniProtKB-KW"/>
</dbReference>
<dbReference type="Pfam" id="PF04032">
    <property type="entry name" value="Rpr2"/>
    <property type="match status" value="1"/>
</dbReference>
<dbReference type="PANTHER" id="PTHR14742">
    <property type="entry name" value="RIBONUCLEASE P SUBUNIT P21"/>
    <property type="match status" value="1"/>
</dbReference>
<keyword evidence="3" id="KW-0862">Zinc</keyword>
<gene>
    <name evidence="6" type="ORF">SI65_04094</name>
</gene>
<dbReference type="GO" id="GO:0008033">
    <property type="term" value="P:tRNA processing"/>
    <property type="evidence" value="ECO:0007669"/>
    <property type="project" value="UniProtKB-KW"/>
</dbReference>
<evidence type="ECO:0000256" key="4">
    <source>
        <dbReference type="ARBA" id="ARBA00038402"/>
    </source>
</evidence>
<evidence type="ECO:0000256" key="5">
    <source>
        <dbReference type="SAM" id="MobiDB-lite"/>
    </source>
</evidence>
<dbReference type="InterPro" id="IPR007175">
    <property type="entry name" value="Rpr2/Snm1/Rpp21"/>
</dbReference>
<keyword evidence="2" id="KW-0479">Metal-binding</keyword>
<dbReference type="Gene3D" id="6.20.50.20">
    <property type="match status" value="1"/>
</dbReference>
<name>A0A1E3BJT3_ASPCR</name>
<dbReference type="EMBL" id="JXNT01000003">
    <property type="protein sequence ID" value="ODM21041.1"/>
    <property type="molecule type" value="Genomic_DNA"/>
</dbReference>
<evidence type="ECO:0000256" key="2">
    <source>
        <dbReference type="ARBA" id="ARBA00022723"/>
    </source>
</evidence>
<reference evidence="6 7" key="1">
    <citation type="journal article" date="2016" name="BMC Genomics">
        <title>Comparative genomic and transcriptomic analyses of the Fuzhuan brick tea-fermentation fungus Aspergillus cristatus.</title>
        <authorList>
            <person name="Ge Y."/>
            <person name="Wang Y."/>
            <person name="Liu Y."/>
            <person name="Tan Y."/>
            <person name="Ren X."/>
            <person name="Zhang X."/>
            <person name="Hyde K.D."/>
            <person name="Liu Y."/>
            <person name="Liu Z."/>
        </authorList>
    </citation>
    <scope>NUCLEOTIDE SEQUENCE [LARGE SCALE GENOMIC DNA]</scope>
    <source>
        <strain evidence="6 7">GZAAS20.1005</strain>
    </source>
</reference>
<sequence>MAKGKGKNVNSHLRARLDYLHKAATYLHTTTIASKLPQTQQSNNENNASDEKREGETVSTRTVPQILSPSATAGAVEKVSGSVNEKQEPNLDRLPNLSRAYISQLRGISLKTQLRLPQEVKRSFCKRCDTLLVSGVSCMQGIRNASREGKKPWADVRVVRCTTCGTEKRYPQAGKRSKKLAERKKEKEQKERQAAET</sequence>